<keyword evidence="3 4" id="KW-0687">Ribonucleoprotein</keyword>
<keyword evidence="6" id="KW-0496">Mitochondrion</keyword>
<dbReference type="InterPro" id="IPR036789">
    <property type="entry name" value="Ribosomal_uL6-like_a/b-dom_sf"/>
</dbReference>
<dbReference type="PRINTS" id="PR00059">
    <property type="entry name" value="RIBOSOMALL6"/>
</dbReference>
<accession>A0A067BG60</accession>
<dbReference type="PANTHER" id="PTHR11655">
    <property type="entry name" value="60S/50S RIBOSOMAL PROTEIN L6/L9"/>
    <property type="match status" value="1"/>
</dbReference>
<proteinExistence type="inferred from homology"/>
<reference evidence="6 7" key="1">
    <citation type="journal article" date="2013" name="PLoS Genet.">
        <title>Distinctive expansion of potential virulence genes in the genome of the oomycete fish pathogen Saprolegnia parasitica.</title>
        <authorList>
            <person name="Jiang R.H."/>
            <person name="de Bruijn I."/>
            <person name="Haas B.J."/>
            <person name="Belmonte R."/>
            <person name="Lobach L."/>
            <person name="Christie J."/>
            <person name="van den Ackerveken G."/>
            <person name="Bottin A."/>
            <person name="Bulone V."/>
            <person name="Diaz-Moreno S.M."/>
            <person name="Dumas B."/>
            <person name="Fan L."/>
            <person name="Gaulin E."/>
            <person name="Govers F."/>
            <person name="Grenville-Briggs L.J."/>
            <person name="Horner N.R."/>
            <person name="Levin J.Z."/>
            <person name="Mammella M."/>
            <person name="Meijer H.J."/>
            <person name="Morris P."/>
            <person name="Nusbaum C."/>
            <person name="Oome S."/>
            <person name="Phillips A.J."/>
            <person name="van Rooyen D."/>
            <person name="Rzeszutek E."/>
            <person name="Saraiva M."/>
            <person name="Secombes C.J."/>
            <person name="Seidl M.F."/>
            <person name="Snel B."/>
            <person name="Stassen J.H."/>
            <person name="Sykes S."/>
            <person name="Tripathy S."/>
            <person name="van den Berg H."/>
            <person name="Vega-Arreguin J.C."/>
            <person name="Wawra S."/>
            <person name="Young S.K."/>
            <person name="Zeng Q."/>
            <person name="Dieguez-Uribeondo J."/>
            <person name="Russ C."/>
            <person name="Tyler B.M."/>
            <person name="van West P."/>
        </authorList>
    </citation>
    <scope>NUCLEOTIDE SEQUENCE [LARGE SCALE GENOMIC DNA]</scope>
    <source>
        <strain evidence="6 7">CBS 223.65</strain>
    </source>
</reference>
<evidence type="ECO:0000256" key="3">
    <source>
        <dbReference type="ARBA" id="ARBA00023274"/>
    </source>
</evidence>
<dbReference type="Proteomes" id="UP000030745">
    <property type="component" value="Mitochondrion"/>
</dbReference>
<dbReference type="Gene3D" id="3.90.930.12">
    <property type="entry name" value="Ribosomal protein L6, alpha-beta domain"/>
    <property type="match status" value="2"/>
</dbReference>
<dbReference type="GO" id="GO:0006412">
    <property type="term" value="P:translation"/>
    <property type="evidence" value="ECO:0007669"/>
    <property type="project" value="InterPro"/>
</dbReference>
<dbReference type="GeneID" id="24143061"/>
<dbReference type="RefSeq" id="XP_012213620.1">
    <property type="nucleotide sequence ID" value="NW_012157837.1"/>
</dbReference>
<evidence type="ECO:0000256" key="1">
    <source>
        <dbReference type="ARBA" id="ARBA00009356"/>
    </source>
</evidence>
<evidence type="ECO:0000256" key="2">
    <source>
        <dbReference type="ARBA" id="ARBA00022980"/>
    </source>
</evidence>
<dbReference type="InterPro" id="IPR020040">
    <property type="entry name" value="Ribosomal_uL6_a/b-dom"/>
</dbReference>
<dbReference type="SUPFAM" id="SSF56053">
    <property type="entry name" value="Ribosomal protein L6"/>
    <property type="match status" value="2"/>
</dbReference>
<dbReference type="InterPro" id="IPR002358">
    <property type="entry name" value="Ribosomal_uL6_CS"/>
</dbReference>
<geneLocation type="mitochondrion" evidence="6"/>
<feature type="domain" description="Large ribosomal subunit protein uL6 alpha-beta" evidence="5">
    <location>
        <begin position="118"/>
        <end position="186"/>
    </location>
</feature>
<keyword evidence="2 4" id="KW-0689">Ribosomal protein</keyword>
<dbReference type="OMA" id="RERHGLC"/>
<dbReference type="GO" id="GO:0005762">
    <property type="term" value="C:mitochondrial large ribosomal subunit"/>
    <property type="evidence" value="ECO:0007669"/>
    <property type="project" value="TreeGrafter"/>
</dbReference>
<evidence type="ECO:0000313" key="7">
    <source>
        <dbReference type="Proteomes" id="UP000030745"/>
    </source>
</evidence>
<dbReference type="PROSITE" id="PS00525">
    <property type="entry name" value="RIBOSOMAL_L6_1"/>
    <property type="match status" value="1"/>
</dbReference>
<dbReference type="Pfam" id="PF00347">
    <property type="entry name" value="Ribosomal_L6"/>
    <property type="match status" value="1"/>
</dbReference>
<dbReference type="InterPro" id="IPR019906">
    <property type="entry name" value="Ribosomal_uL6_bac-type"/>
</dbReference>
<comment type="similarity">
    <text evidence="1 4">Belongs to the universal ribosomal protein uL6 family.</text>
</comment>
<dbReference type="InterPro" id="IPR000702">
    <property type="entry name" value="Ribosomal_uL6-like"/>
</dbReference>
<keyword evidence="7" id="KW-1185">Reference proteome</keyword>
<protein>
    <submittedName>
        <fullName evidence="6">Ribosomal protein L6</fullName>
    </submittedName>
</protein>
<evidence type="ECO:0000259" key="5">
    <source>
        <dbReference type="Pfam" id="PF00347"/>
    </source>
</evidence>
<evidence type="ECO:0000313" key="6">
    <source>
        <dbReference type="EMBL" id="KDO15690.1"/>
    </source>
</evidence>
<dbReference type="EMBL" id="KK584631">
    <property type="protein sequence ID" value="KDO15690.1"/>
    <property type="molecule type" value="Genomic_DNA"/>
</dbReference>
<dbReference type="GO" id="GO:0019843">
    <property type="term" value="F:rRNA binding"/>
    <property type="evidence" value="ECO:0007669"/>
    <property type="project" value="InterPro"/>
</dbReference>
<gene>
    <name evidence="6" type="ORF">SPRG_35025</name>
</gene>
<name>A0A067BG60_SAPPC</name>
<dbReference type="PIRSF" id="PIRSF002162">
    <property type="entry name" value="Ribosomal_L6"/>
    <property type="match status" value="1"/>
</dbReference>
<dbReference type="STRING" id="695850.A0A067BG60"/>
<dbReference type="AlphaFoldDB" id="A0A067BG60"/>
<dbReference type="VEuPathDB" id="FungiDB:SPRG_35025"/>
<dbReference type="OrthoDB" id="540873at2759"/>
<sequence>MIKILKKNQKKNQLIFFKSSLGSLDIFNIHEKIRIPKNINIVLKKNQLILQGPLGSIDLNIMNSLNYFIKNNNILLSFNSLHLKRKKKSFLNLYKSLIKLKIKGILQGFKLNLFLKGLGFKAFIEEKNLILKLGYSHSITVEIPENIKIINQTNKLIFSSNDWIFLTKYVHYIKNFKKPEPYKGKGLLLKNEVIILKEGKKSKK</sequence>
<evidence type="ECO:0000256" key="4">
    <source>
        <dbReference type="RuleBase" id="RU003869"/>
    </source>
</evidence>
<organism evidence="6 7">
    <name type="scientific">Saprolegnia parasitica (strain CBS 223.65)</name>
    <dbReference type="NCBI Taxonomy" id="695850"/>
    <lineage>
        <taxon>Eukaryota</taxon>
        <taxon>Sar</taxon>
        <taxon>Stramenopiles</taxon>
        <taxon>Oomycota</taxon>
        <taxon>Saprolegniomycetes</taxon>
        <taxon>Saprolegniales</taxon>
        <taxon>Saprolegniaceae</taxon>
        <taxon>Saprolegnia</taxon>
    </lineage>
</organism>
<dbReference type="PANTHER" id="PTHR11655:SF14">
    <property type="entry name" value="LARGE RIBOSOMAL SUBUNIT PROTEIN UL6M"/>
    <property type="match status" value="1"/>
</dbReference>
<dbReference type="GO" id="GO:0003735">
    <property type="term" value="F:structural constituent of ribosome"/>
    <property type="evidence" value="ECO:0007669"/>
    <property type="project" value="InterPro"/>
</dbReference>